<feature type="compositionally biased region" description="Polar residues" evidence="1">
    <location>
        <begin position="891"/>
        <end position="904"/>
    </location>
</feature>
<dbReference type="InterPro" id="IPR029071">
    <property type="entry name" value="Ubiquitin-like_domsf"/>
</dbReference>
<dbReference type="InterPro" id="IPR039895">
    <property type="entry name" value="COBL-like"/>
</dbReference>
<name>A0A9D3NU30_9TELE</name>
<dbReference type="OrthoDB" id="8882621at2759"/>
<feature type="region of interest" description="Disordered" evidence="1">
    <location>
        <begin position="860"/>
        <end position="964"/>
    </location>
</feature>
<feature type="region of interest" description="Disordered" evidence="1">
    <location>
        <begin position="786"/>
        <end position="808"/>
    </location>
</feature>
<feature type="compositionally biased region" description="Acidic residues" evidence="1">
    <location>
        <begin position="861"/>
        <end position="887"/>
    </location>
</feature>
<reference evidence="3 4" key="1">
    <citation type="submission" date="2021-06" db="EMBL/GenBank/DDBJ databases">
        <title>Chromosome-level genome assembly of the red-tail catfish (Hemibagrus wyckioides).</title>
        <authorList>
            <person name="Shao F."/>
        </authorList>
    </citation>
    <scope>NUCLEOTIDE SEQUENCE [LARGE SCALE GENOMIC DNA]</scope>
    <source>
        <strain evidence="3">EC202008001</strain>
        <tissue evidence="3">Blood</tissue>
    </source>
</reference>
<protein>
    <recommendedName>
        <fullName evidence="2">RBD domain-containing protein</fullName>
    </recommendedName>
</protein>
<dbReference type="EMBL" id="JAHKSW010000011">
    <property type="protein sequence ID" value="KAG7326957.1"/>
    <property type="molecule type" value="Genomic_DNA"/>
</dbReference>
<dbReference type="Gene3D" id="3.10.20.90">
    <property type="entry name" value="Phosphatidylinositol 3-kinase Catalytic Subunit, Chain A, domain 1"/>
    <property type="match status" value="1"/>
</dbReference>
<evidence type="ECO:0000313" key="4">
    <source>
        <dbReference type="Proteomes" id="UP000824219"/>
    </source>
</evidence>
<accession>A0A9D3NU30</accession>
<evidence type="ECO:0000313" key="3">
    <source>
        <dbReference type="EMBL" id="KAG7326957.1"/>
    </source>
</evidence>
<dbReference type="PROSITE" id="PS50898">
    <property type="entry name" value="RBD"/>
    <property type="match status" value="1"/>
</dbReference>
<feature type="region of interest" description="Disordered" evidence="1">
    <location>
        <begin position="261"/>
        <end position="369"/>
    </location>
</feature>
<dbReference type="GO" id="GO:0007165">
    <property type="term" value="P:signal transduction"/>
    <property type="evidence" value="ECO:0007669"/>
    <property type="project" value="InterPro"/>
</dbReference>
<dbReference type="Pfam" id="PF09469">
    <property type="entry name" value="Cobl"/>
    <property type="match status" value="1"/>
</dbReference>
<feature type="compositionally biased region" description="Polar residues" evidence="1">
    <location>
        <begin position="282"/>
        <end position="302"/>
    </location>
</feature>
<organism evidence="3 4">
    <name type="scientific">Hemibagrus wyckioides</name>
    <dbReference type="NCBI Taxonomy" id="337641"/>
    <lineage>
        <taxon>Eukaryota</taxon>
        <taxon>Metazoa</taxon>
        <taxon>Chordata</taxon>
        <taxon>Craniata</taxon>
        <taxon>Vertebrata</taxon>
        <taxon>Euteleostomi</taxon>
        <taxon>Actinopterygii</taxon>
        <taxon>Neopterygii</taxon>
        <taxon>Teleostei</taxon>
        <taxon>Ostariophysi</taxon>
        <taxon>Siluriformes</taxon>
        <taxon>Bagridae</taxon>
        <taxon>Hemibagrus</taxon>
    </lineage>
</organism>
<dbReference type="GO" id="GO:0003785">
    <property type="term" value="F:actin monomer binding"/>
    <property type="evidence" value="ECO:0007669"/>
    <property type="project" value="InterPro"/>
</dbReference>
<feature type="compositionally biased region" description="Polar residues" evidence="1">
    <location>
        <begin position="312"/>
        <end position="321"/>
    </location>
</feature>
<comment type="caution">
    <text evidence="3">The sequence shown here is derived from an EMBL/GenBank/DDBJ whole genome shotgun (WGS) entry which is preliminary data.</text>
</comment>
<feature type="region of interest" description="Disordered" evidence="1">
    <location>
        <begin position="980"/>
        <end position="1009"/>
    </location>
</feature>
<evidence type="ECO:0000256" key="1">
    <source>
        <dbReference type="SAM" id="MobiDB-lite"/>
    </source>
</evidence>
<proteinExistence type="predicted"/>
<feature type="compositionally biased region" description="Low complexity" evidence="1">
    <location>
        <begin position="911"/>
        <end position="933"/>
    </location>
</feature>
<gene>
    <name evidence="3" type="ORF">KOW79_010358</name>
</gene>
<feature type="compositionally biased region" description="Polar residues" evidence="1">
    <location>
        <begin position="360"/>
        <end position="369"/>
    </location>
</feature>
<feature type="domain" description="RBD" evidence="2">
    <location>
        <begin position="42"/>
        <end position="115"/>
    </location>
</feature>
<dbReference type="Proteomes" id="UP000824219">
    <property type="component" value="Linkage Group LG11"/>
</dbReference>
<feature type="compositionally biased region" description="Low complexity" evidence="1">
    <location>
        <begin position="983"/>
        <end position="995"/>
    </location>
</feature>
<sequence length="1071" mass="121800">MGLNKHEYVHHVQESREDVNCGRFWTNTDTNMEQEDLIEKDLTLSVLLPEGHEKTVTVHGSKPVMDVLVILCARYHLNPSDHVIELFSMNHNKLKFKPSSLIGSLEAELVVLKPKRSDIRKAPNMPVATVRLLINYRKSHKAVVRVSPRVPLAELMPTVCEKCEMDPKNTVLLRDSQSEEPLDLTKTLNDYGIRDVYAKDCKKEKLLTQEKVLGEKENRGLLGLFRRSKKSAEETPTNTDPISATASLVLKDQHAINTHCSETNSASEMPKKRRAPQPPSMLGSQSVSAEPNSGRQAALPSTHNEKEGVLSRVSSTESSLKQNKRRAPPPPCTSPSLANKERLSILENDEEDDSAEAVFKQSSHFKPNRSSIRWSPLMTEVVSELTDRIKSMEQKDASFDWSVIPSHPAPNLPPVSGSVVDADPALPPGCELPRNGSRRDGVNTFTVVPQKRPQSTRQYEFLLTMKNATVNGDAGEHLEERVSESRETEKMETSSKETVMLEKTDDEFENVVETNQEPGITEGFGKLHLNIDVEEHLAEENLTKEHLTREHLTKKHLAEEHLTKEHLPEEHLAKEHLIEEQQLKEHLAEKHLAEEKLAKEHLTREHLAKEHLTREHLTKKHLAKEYLAEKHLPEEHLTKEHLAEKHLPEEHLPKEHLEKEHLAEKHLPEEHLAKEHLAKEHLAEKHLLEEHLTKKHLAKENLIEEQLTKEHLIEEQLTKEHLIEEQLTKEHLARAPLTKKHLAKEHLAEKQLAEEHLSEKHLAKEHPQDEHSAKEHLIEEQLAKKHLQDEHPAEKHLSEDRDGMEDQDERDWIKEYAKRRRIFLSDYDYGRETKLKTSRKAFYEEMLDDVPPHPSQLSVCWEEEEEEEPETPEETEGLGTEETEEDESKANPFTLQNPNPSTSEEPYFDVNLSSNLHSSNSTPFTSSSQSNPQDHQPTSLWSALPHGSKSKLEPSFKRSSPNSPSLFSLAVSQRVQSLGNAFSPSIPSTRTISSPTPHPQRVGSQHTSSQKLYFQSLISEEIVSKFPGSLDPCGEAPPTSTAPPTVIITTQARRQAWSSFSRTQLKNLEQV</sequence>
<keyword evidence="4" id="KW-1185">Reference proteome</keyword>
<feature type="compositionally biased region" description="Basic and acidic residues" evidence="1">
    <location>
        <begin position="786"/>
        <end position="801"/>
    </location>
</feature>
<dbReference type="SUPFAM" id="SSF54236">
    <property type="entry name" value="Ubiquitin-like"/>
    <property type="match status" value="1"/>
</dbReference>
<dbReference type="PANTHER" id="PTHR21557">
    <property type="entry name" value="CORDON-BLEU"/>
    <property type="match status" value="1"/>
</dbReference>
<feature type="region of interest" description="Disordered" evidence="1">
    <location>
        <begin position="477"/>
        <end position="497"/>
    </location>
</feature>
<dbReference type="InterPro" id="IPR003116">
    <property type="entry name" value="RBD_dom"/>
</dbReference>
<dbReference type="InterPro" id="IPR019025">
    <property type="entry name" value="Cordon-bleu_ubiquitin_domain"/>
</dbReference>
<dbReference type="PANTHER" id="PTHR21557:SF2">
    <property type="entry name" value="CORDON-BLEU PROTEIN-LIKE 1"/>
    <property type="match status" value="1"/>
</dbReference>
<evidence type="ECO:0000259" key="2">
    <source>
        <dbReference type="PROSITE" id="PS50898"/>
    </source>
</evidence>
<dbReference type="AlphaFoldDB" id="A0A9D3NU30"/>